<name>A0ABX8D7K1_9CELL</name>
<organism evidence="2 3">
    <name type="scientific">Cellulomonas wangleii</name>
    <dbReference type="NCBI Taxonomy" id="2816956"/>
    <lineage>
        <taxon>Bacteria</taxon>
        <taxon>Bacillati</taxon>
        <taxon>Actinomycetota</taxon>
        <taxon>Actinomycetes</taxon>
        <taxon>Micrococcales</taxon>
        <taxon>Cellulomonadaceae</taxon>
        <taxon>Cellulomonas</taxon>
    </lineage>
</organism>
<accession>A0ABX8D7K1</accession>
<evidence type="ECO:0000313" key="2">
    <source>
        <dbReference type="EMBL" id="QVI63394.1"/>
    </source>
</evidence>
<feature type="region of interest" description="Disordered" evidence="1">
    <location>
        <begin position="159"/>
        <end position="181"/>
    </location>
</feature>
<reference evidence="2 3" key="1">
    <citation type="submission" date="2021-05" db="EMBL/GenBank/DDBJ databases">
        <title>Novel species in genus Cellulomonas.</title>
        <authorList>
            <person name="Zhang G."/>
        </authorList>
    </citation>
    <scope>NUCLEOTIDE SEQUENCE [LARGE SCALE GENOMIC DNA]</scope>
    <source>
        <strain evidence="3">zg-ZUI222</strain>
    </source>
</reference>
<protein>
    <submittedName>
        <fullName evidence="2">Uncharacterized protein</fullName>
    </submittedName>
</protein>
<sequence>MTAAPATTAPAAPGTPALTGWWRRNRWALVALPVALALTAVAAGDRVRTLWWEQDLRRPTTAAPGATVGFHQDVEGVGPIDVRLRLDDVRDAPRLPEGLELPAGARAVQVDLTLEADPDVPLVTCSLAVRDAAGTRYDYVAIGWGAYQPASPCVPADATGPWPSLGDDLDGALGDPDAPPRPRTWSVSPVVVVPQDVQVADVVLWWQMPDHVVLGATG</sequence>
<gene>
    <name evidence="2" type="ORF">KG103_05820</name>
</gene>
<dbReference type="EMBL" id="CP074405">
    <property type="protein sequence ID" value="QVI63394.1"/>
    <property type="molecule type" value="Genomic_DNA"/>
</dbReference>
<evidence type="ECO:0000313" key="3">
    <source>
        <dbReference type="Proteomes" id="UP000677804"/>
    </source>
</evidence>
<dbReference type="RefSeq" id="WP_207340863.1">
    <property type="nucleotide sequence ID" value="NZ_CP074405.1"/>
</dbReference>
<evidence type="ECO:0000256" key="1">
    <source>
        <dbReference type="SAM" id="MobiDB-lite"/>
    </source>
</evidence>
<keyword evidence="3" id="KW-1185">Reference proteome</keyword>
<proteinExistence type="predicted"/>
<dbReference type="Proteomes" id="UP000677804">
    <property type="component" value="Chromosome"/>
</dbReference>